<keyword evidence="2" id="KW-0964">Secreted</keyword>
<dbReference type="NCBIfam" id="TIGR01167">
    <property type="entry name" value="LPXTG_anchor"/>
    <property type="match status" value="1"/>
</dbReference>
<evidence type="ECO:0000313" key="9">
    <source>
        <dbReference type="EMBL" id="MDT3768190.1"/>
    </source>
</evidence>
<dbReference type="Gene3D" id="2.60.40.10">
    <property type="entry name" value="Immunoglobulins"/>
    <property type="match status" value="2"/>
</dbReference>
<dbReference type="InterPro" id="IPR019931">
    <property type="entry name" value="LPXTG_anchor"/>
</dbReference>
<keyword evidence="6" id="KW-1133">Transmembrane helix</keyword>
<dbReference type="InterPro" id="IPR032364">
    <property type="entry name" value="GramPos_pilinD1_N"/>
</dbReference>
<evidence type="ECO:0000256" key="7">
    <source>
        <dbReference type="SAM" id="SignalP"/>
    </source>
</evidence>
<dbReference type="InterPro" id="IPR041033">
    <property type="entry name" value="SpaA_PFL_dom_1"/>
</dbReference>
<gene>
    <name evidence="9" type="ORF">QS713_08970</name>
</gene>
<dbReference type="EMBL" id="JASXSX010000007">
    <property type="protein sequence ID" value="MDT3768190.1"/>
    <property type="molecule type" value="Genomic_DNA"/>
</dbReference>
<keyword evidence="3 7" id="KW-0732">Signal</keyword>
<evidence type="ECO:0000259" key="8">
    <source>
        <dbReference type="PROSITE" id="PS50847"/>
    </source>
</evidence>
<evidence type="ECO:0000256" key="5">
    <source>
        <dbReference type="SAM" id="MobiDB-lite"/>
    </source>
</evidence>
<keyword evidence="6" id="KW-0472">Membrane</keyword>
<accession>A0ABU3ICU5</accession>
<dbReference type="RefSeq" id="WP_313274676.1">
    <property type="nucleotide sequence ID" value="NZ_JASXSX010000007.1"/>
</dbReference>
<dbReference type="Pfam" id="PF00746">
    <property type="entry name" value="Gram_pos_anchor"/>
    <property type="match status" value="1"/>
</dbReference>
<keyword evidence="6" id="KW-0812">Transmembrane</keyword>
<feature type="signal peptide" evidence="7">
    <location>
        <begin position="1"/>
        <end position="33"/>
    </location>
</feature>
<evidence type="ECO:0000256" key="1">
    <source>
        <dbReference type="ARBA" id="ARBA00022512"/>
    </source>
</evidence>
<dbReference type="Proteomes" id="UP001247542">
    <property type="component" value="Unassembled WGS sequence"/>
</dbReference>
<evidence type="ECO:0000256" key="4">
    <source>
        <dbReference type="ARBA" id="ARBA00023088"/>
    </source>
</evidence>
<dbReference type="InterPro" id="IPR013783">
    <property type="entry name" value="Ig-like_fold"/>
</dbReference>
<keyword evidence="4" id="KW-0572">Peptidoglycan-anchor</keyword>
<feature type="transmembrane region" description="Helical" evidence="6">
    <location>
        <begin position="446"/>
        <end position="468"/>
    </location>
</feature>
<dbReference type="NCBIfam" id="NF033902">
    <property type="entry name" value="iso_D2_wall_anc"/>
    <property type="match status" value="1"/>
</dbReference>
<dbReference type="Pfam" id="PF16555">
    <property type="entry name" value="GramPos_pilinD1"/>
    <property type="match status" value="1"/>
</dbReference>
<evidence type="ECO:0000313" key="10">
    <source>
        <dbReference type="Proteomes" id="UP001247542"/>
    </source>
</evidence>
<proteinExistence type="predicted"/>
<feature type="domain" description="Gram-positive cocci surface proteins LPxTG" evidence="8">
    <location>
        <begin position="438"/>
        <end position="474"/>
    </location>
</feature>
<comment type="caution">
    <text evidence="9">The sequence shown here is derived from an EMBL/GenBank/DDBJ whole genome shotgun (WGS) entry which is preliminary data.</text>
</comment>
<feature type="chain" id="PRO_5045961106" evidence="7">
    <location>
        <begin position="34"/>
        <end position="474"/>
    </location>
</feature>
<dbReference type="Pfam" id="PF17802">
    <property type="entry name" value="SpaA"/>
    <property type="match status" value="1"/>
</dbReference>
<name>A0ABU3ICU5_9ACTO</name>
<keyword evidence="10" id="KW-1185">Reference proteome</keyword>
<evidence type="ECO:0000256" key="3">
    <source>
        <dbReference type="ARBA" id="ARBA00022729"/>
    </source>
</evidence>
<evidence type="ECO:0000256" key="2">
    <source>
        <dbReference type="ARBA" id="ARBA00022525"/>
    </source>
</evidence>
<dbReference type="Gene3D" id="2.60.40.740">
    <property type="match status" value="1"/>
</dbReference>
<keyword evidence="1" id="KW-0134">Cell wall</keyword>
<feature type="region of interest" description="Disordered" evidence="5">
    <location>
        <begin position="113"/>
        <end position="139"/>
    </location>
</feature>
<reference evidence="9 10" key="1">
    <citation type="submission" date="2023-06" db="EMBL/GenBank/DDBJ databases">
        <title>Draft genome sequence of Gleimia hominis type strain CCUG 57540T.</title>
        <authorList>
            <person name="Salva-Serra F."/>
            <person name="Cardew S."/>
            <person name="Jensie Markopoulos S."/>
            <person name="Ohlen M."/>
            <person name="Inganas E."/>
            <person name="Svensson-Stadler L."/>
            <person name="Moore E.R.B."/>
        </authorList>
    </citation>
    <scope>NUCLEOTIDE SEQUENCE [LARGE SCALE GENOMIC DNA]</scope>
    <source>
        <strain evidence="9 10">CCUG 57540</strain>
    </source>
</reference>
<protein>
    <submittedName>
        <fullName evidence="9">SpaH/EbpB family LPXTG-anchored major pilin</fullName>
    </submittedName>
</protein>
<organism evidence="9 10">
    <name type="scientific">Gleimia hominis</name>
    <dbReference type="NCBI Taxonomy" id="595468"/>
    <lineage>
        <taxon>Bacteria</taxon>
        <taxon>Bacillati</taxon>
        <taxon>Actinomycetota</taxon>
        <taxon>Actinomycetes</taxon>
        <taxon>Actinomycetales</taxon>
        <taxon>Actinomycetaceae</taxon>
        <taxon>Gleimia</taxon>
    </lineage>
</organism>
<sequence length="474" mass="50679">MKPLIKPAGALKLLAALLCAMVIAALSLGNAFAAPKDRAVDTTGASELGNIDTTKSVSLTIHKHEQNAANPIKNPDGSGTSPLMGKPLGGVKFKVEKLKYDLTKQEDWDKLSKLSDPTKAEKDTASTAQEKETTAEGKAEFKDGSLQQGAYLVTETAAGKNTIVKTAEPFIVTLPLPHNNQWIYDVHAYPKNTLSSFKKEAKPQAGNGVLHWDITVDIPKLDGQKKYTGLVLKDKIDATKLEYSKTTAKLGANAFTGFNATYDQAGGLTITVNNDGLAQLGAVTKTENLVFTVETNVKDTTVGKVTNDAELTFNNDPATKITTKDLGETAEAYIGKLTIKKTDTKDHPLQGAKFKVCKDEACNQVVIDELTSNDKGQIEVPKLQINDTGTDYWIQETQAPAGFVKKAEAVKVSFTKDQYEKTETIQNSHVSGGVFGQLPLTGAQGMLLLTIGGGAVIALGAGAMLVLARRRKSA</sequence>
<feature type="region of interest" description="Disordered" evidence="5">
    <location>
        <begin position="66"/>
        <end position="85"/>
    </location>
</feature>
<evidence type="ECO:0000256" key="6">
    <source>
        <dbReference type="SAM" id="Phobius"/>
    </source>
</evidence>
<dbReference type="PROSITE" id="PS50847">
    <property type="entry name" value="GRAM_POS_ANCHORING"/>
    <property type="match status" value="1"/>
</dbReference>
<dbReference type="InterPro" id="IPR048052">
    <property type="entry name" value="FM1-like"/>
</dbReference>